<dbReference type="InterPro" id="IPR001128">
    <property type="entry name" value="Cyt_P450"/>
</dbReference>
<keyword evidence="17" id="KW-1185">Reference proteome</keyword>
<proteinExistence type="inferred from homology"/>
<evidence type="ECO:0000256" key="7">
    <source>
        <dbReference type="ARBA" id="ARBA00022824"/>
    </source>
</evidence>
<accession>A0A7M6W8M0</accession>
<organism evidence="16">
    <name type="scientific">Apis mellifera</name>
    <name type="common">Honeybee</name>
    <dbReference type="NCBI Taxonomy" id="7460"/>
    <lineage>
        <taxon>Eukaryota</taxon>
        <taxon>Metazoa</taxon>
        <taxon>Ecdysozoa</taxon>
        <taxon>Arthropoda</taxon>
        <taxon>Hexapoda</taxon>
        <taxon>Insecta</taxon>
        <taxon>Pterygota</taxon>
        <taxon>Neoptera</taxon>
        <taxon>Endopterygota</taxon>
        <taxon>Hymenoptera</taxon>
        <taxon>Apocrita</taxon>
        <taxon>Aculeata</taxon>
        <taxon>Apoidea</taxon>
        <taxon>Anthophila</taxon>
        <taxon>Apidae</taxon>
        <taxon>Apis</taxon>
    </lineage>
</organism>
<dbReference type="Proteomes" id="UP000005203">
    <property type="component" value="Linkage group LG13"/>
</dbReference>
<evidence type="ECO:0000256" key="6">
    <source>
        <dbReference type="ARBA" id="ARBA00022723"/>
    </source>
</evidence>
<evidence type="ECO:0000313" key="16">
    <source>
        <dbReference type="EnsemblMetazoa" id="NP_001352129"/>
    </source>
</evidence>
<dbReference type="GO" id="GO:0005506">
    <property type="term" value="F:iron ion binding"/>
    <property type="evidence" value="ECO:0007669"/>
    <property type="project" value="InterPro"/>
</dbReference>
<evidence type="ECO:0000256" key="3">
    <source>
        <dbReference type="ARBA" id="ARBA00004406"/>
    </source>
</evidence>
<evidence type="ECO:0000256" key="2">
    <source>
        <dbReference type="ARBA" id="ARBA00004174"/>
    </source>
</evidence>
<keyword evidence="10 13" id="KW-0408">Iron</keyword>
<dbReference type="SUPFAM" id="SSF48264">
    <property type="entry name" value="Cytochrome P450"/>
    <property type="match status" value="1"/>
</dbReference>
<dbReference type="GO" id="GO:0016705">
    <property type="term" value="F:oxidoreductase activity, acting on paired donors, with incorporation or reduction of molecular oxygen"/>
    <property type="evidence" value="ECO:0007669"/>
    <property type="project" value="InterPro"/>
</dbReference>
<dbReference type="PRINTS" id="PR00385">
    <property type="entry name" value="P450"/>
</dbReference>
<dbReference type="AlphaFoldDB" id="A0A7M6W8M0"/>
<comment type="similarity">
    <text evidence="4 14">Belongs to the cytochrome P450 family.</text>
</comment>
<evidence type="ECO:0000256" key="4">
    <source>
        <dbReference type="ARBA" id="ARBA00010617"/>
    </source>
</evidence>
<evidence type="ECO:0000256" key="14">
    <source>
        <dbReference type="RuleBase" id="RU000461"/>
    </source>
</evidence>
<comment type="subcellular location">
    <subcellularLocation>
        <location evidence="3">Endoplasmic reticulum membrane</location>
        <topology evidence="3">Peripheral membrane protein</topology>
    </subcellularLocation>
    <subcellularLocation>
        <location evidence="2">Microsome membrane</location>
        <topology evidence="2">Peripheral membrane protein</topology>
    </subcellularLocation>
</comment>
<reference evidence="18" key="2">
    <citation type="submission" date="2025-04" db="UniProtKB">
        <authorList>
            <consortium name="RefSeq"/>
        </authorList>
    </citation>
    <scope>IDENTIFICATION</scope>
</reference>
<accession>A0A8B6X0N4</accession>
<evidence type="ECO:0000256" key="12">
    <source>
        <dbReference type="ARBA" id="ARBA00023136"/>
    </source>
</evidence>
<evidence type="ECO:0000313" key="18">
    <source>
        <dbReference type="RefSeq" id="NP_001352129.1"/>
    </source>
</evidence>
<keyword evidence="6 13" id="KW-0479">Metal-binding</keyword>
<evidence type="ECO:0000256" key="9">
    <source>
        <dbReference type="ARBA" id="ARBA00023002"/>
    </source>
</evidence>
<dbReference type="OMA" id="WINEEGH"/>
<evidence type="ECO:0000313" key="17">
    <source>
        <dbReference type="Proteomes" id="UP000005203"/>
    </source>
</evidence>
<dbReference type="Pfam" id="PF00067">
    <property type="entry name" value="p450"/>
    <property type="match status" value="1"/>
</dbReference>
<dbReference type="GO" id="GO:0004497">
    <property type="term" value="F:monooxygenase activity"/>
    <property type="evidence" value="ECO:0007669"/>
    <property type="project" value="UniProtKB-KW"/>
</dbReference>
<dbReference type="InterPro" id="IPR050476">
    <property type="entry name" value="Insect_CytP450_Detox"/>
</dbReference>
<dbReference type="InterPro" id="IPR017972">
    <property type="entry name" value="Cyt_P450_CS"/>
</dbReference>
<protein>
    <submittedName>
        <fullName evidence="18">Cytochrome P450 6a13-like</fullName>
    </submittedName>
</protein>
<dbReference type="RefSeq" id="NP_001352129.1">
    <property type="nucleotide sequence ID" value="NM_001365200.1"/>
</dbReference>
<feature type="transmembrane region" description="Helical" evidence="15">
    <location>
        <begin position="6"/>
        <end position="21"/>
    </location>
</feature>
<dbReference type="GeneID" id="112939925"/>
<dbReference type="OrthoDB" id="2789670at2759"/>
<dbReference type="PANTHER" id="PTHR24292:SF54">
    <property type="entry name" value="CYP9F3-RELATED"/>
    <property type="match status" value="1"/>
</dbReference>
<dbReference type="PRINTS" id="PR00463">
    <property type="entry name" value="EP450I"/>
</dbReference>
<name>A0A7M6W8M0_APIME</name>
<sequence>MDYFQILCAISIVILTIYYYYSSKYTFWKKRGISGPKPIIFFGNFVDSIIQKRSTSEAVKKWYDDYKHESVFGIFGGTTPLLVINDLDMIKDVLIRDFSLFVDRGFHIFPKIEPLSEHLFLLEAERWRPMRMKLSPIFTSGKLKEMFFLIMESAGNLEKYLDEVIKKDEMVECRELAAKFMTDVIGSCAFGINTNSLLEEDSEFRRMGKKISTPNLKVMLGNICKEFFPPLYEIVGSIFTLKDVNEFFINLVSDTMKYRKDNNIIRSDFINMLMQLKEHPEKMENIELTNTLLTAQAVVFFVAGFETSSSTMAFSLYELAQNQEIQDKLREEIRNMHEKNKGVLTYTDVKEMKYLDKVFKETLRKYPILPMLFRQAMENYTFKDTKITIPKGMKLWVPVHGIHHDPNIYPEPEVFDPERFEDDAFASRHPMSYLPFGDGPRNCIGARFAHYQSKVGLITILRHHKVNVCEKTTIPFKADERSFLLTLKGGVHLKITKI</sequence>
<evidence type="ECO:0000256" key="13">
    <source>
        <dbReference type="PIRSR" id="PIRSR602401-1"/>
    </source>
</evidence>
<keyword evidence="8" id="KW-0492">Microsome</keyword>
<keyword evidence="9 14" id="KW-0560">Oxidoreductase</keyword>
<feature type="binding site" description="axial binding residue" evidence="13">
    <location>
        <position position="443"/>
    </location>
    <ligand>
        <name>heme</name>
        <dbReference type="ChEBI" id="CHEBI:30413"/>
    </ligand>
    <ligandPart>
        <name>Fe</name>
        <dbReference type="ChEBI" id="CHEBI:18248"/>
    </ligandPart>
</feature>
<evidence type="ECO:0000256" key="8">
    <source>
        <dbReference type="ARBA" id="ARBA00022848"/>
    </source>
</evidence>
<evidence type="ECO:0000256" key="15">
    <source>
        <dbReference type="SAM" id="Phobius"/>
    </source>
</evidence>
<dbReference type="GO" id="GO:0020037">
    <property type="term" value="F:heme binding"/>
    <property type="evidence" value="ECO:0007669"/>
    <property type="project" value="InterPro"/>
</dbReference>
<keyword evidence="12 15" id="KW-0472">Membrane</keyword>
<keyword evidence="11 14" id="KW-0503">Monooxygenase</keyword>
<comment type="cofactor">
    <cofactor evidence="1 13">
        <name>heme</name>
        <dbReference type="ChEBI" id="CHEBI:30413"/>
    </cofactor>
</comment>
<dbReference type="Gene3D" id="1.10.630.10">
    <property type="entry name" value="Cytochrome P450"/>
    <property type="match status" value="1"/>
</dbReference>
<dbReference type="InterPro" id="IPR036396">
    <property type="entry name" value="Cyt_P450_sf"/>
</dbReference>
<keyword evidence="5 13" id="KW-0349">Heme</keyword>
<dbReference type="InterPro" id="IPR002401">
    <property type="entry name" value="Cyt_P450_E_grp-I"/>
</dbReference>
<evidence type="ECO:0000256" key="5">
    <source>
        <dbReference type="ARBA" id="ARBA00022617"/>
    </source>
</evidence>
<gene>
    <name evidence="18" type="primary">LOC112939925</name>
</gene>
<evidence type="ECO:0000256" key="10">
    <source>
        <dbReference type="ARBA" id="ARBA00023004"/>
    </source>
</evidence>
<dbReference type="EnsemblMetazoa" id="NM_001365200">
    <property type="protein sequence ID" value="NP_001352129"/>
    <property type="gene ID" value="LOC112939925"/>
</dbReference>
<keyword evidence="15" id="KW-0812">Transmembrane</keyword>
<dbReference type="GO" id="GO:0005789">
    <property type="term" value="C:endoplasmic reticulum membrane"/>
    <property type="evidence" value="ECO:0007669"/>
    <property type="project" value="UniProtKB-SubCell"/>
</dbReference>
<evidence type="ECO:0000256" key="1">
    <source>
        <dbReference type="ARBA" id="ARBA00001971"/>
    </source>
</evidence>
<dbReference type="FunFam" id="1.10.630.10:FF:000042">
    <property type="entry name" value="Cytochrome P450"/>
    <property type="match status" value="1"/>
</dbReference>
<dbReference type="CDD" id="cd11056">
    <property type="entry name" value="CYP6-like"/>
    <property type="match status" value="1"/>
</dbReference>
<dbReference type="PANTHER" id="PTHR24292">
    <property type="entry name" value="CYTOCHROME P450"/>
    <property type="match status" value="1"/>
</dbReference>
<dbReference type="KEGG" id="ame:112939925"/>
<reference evidence="16" key="1">
    <citation type="submission" date="2021-01" db="UniProtKB">
        <authorList>
            <consortium name="EnsemblMetazoa"/>
        </authorList>
    </citation>
    <scope>IDENTIFICATION</scope>
    <source>
        <strain evidence="16">DH4</strain>
    </source>
</reference>
<keyword evidence="15" id="KW-1133">Transmembrane helix</keyword>
<dbReference type="PROSITE" id="PS00086">
    <property type="entry name" value="CYTOCHROME_P450"/>
    <property type="match status" value="1"/>
</dbReference>
<keyword evidence="7" id="KW-0256">Endoplasmic reticulum</keyword>
<evidence type="ECO:0000256" key="11">
    <source>
        <dbReference type="ARBA" id="ARBA00023033"/>
    </source>
</evidence>